<reference evidence="4" key="1">
    <citation type="journal article" date="2021" name="Microorganisms">
        <title>The Ever-Expanding Pseudomonas Genus: Description of 43 New Species and Partition of the Pseudomonas putida Group.</title>
        <authorList>
            <person name="Girard L."/>
            <person name="Lood C."/>
            <person name="Hofte M."/>
            <person name="Vandamme P."/>
            <person name="Rokni-Zadeh H."/>
            <person name="van Noort V."/>
            <person name="Lavigne R."/>
            <person name="De Mot R."/>
        </authorList>
    </citation>
    <scope>NUCLEOTIDE SEQUENCE</scope>
    <source>
        <strain evidence="4">COW40</strain>
    </source>
</reference>
<feature type="domain" description="Ketoreductase" evidence="3">
    <location>
        <begin position="8"/>
        <end position="192"/>
    </location>
</feature>
<keyword evidence="2" id="KW-0560">Oxidoreductase</keyword>
<comment type="similarity">
    <text evidence="1">Belongs to the short-chain dehydrogenases/reductases (SDR) family.</text>
</comment>
<dbReference type="PANTHER" id="PTHR43115">
    <property type="entry name" value="DEHYDROGENASE/REDUCTASE SDR FAMILY MEMBER 11"/>
    <property type="match status" value="1"/>
</dbReference>
<evidence type="ECO:0000313" key="4">
    <source>
        <dbReference type="EMBL" id="QXH53600.1"/>
    </source>
</evidence>
<dbReference type="EMBL" id="CP077076">
    <property type="protein sequence ID" value="QXH53600.1"/>
    <property type="molecule type" value="Genomic_DNA"/>
</dbReference>
<dbReference type="InterPro" id="IPR002347">
    <property type="entry name" value="SDR_fam"/>
</dbReference>
<dbReference type="InterPro" id="IPR020904">
    <property type="entry name" value="Sc_DH/Rdtase_CS"/>
</dbReference>
<sequence>MSKGIEGKVVVITGASSGLGESTARHLARLGAAVVLGARREERLNAIVEEIKAEGGKATAHAVDVTRREDLAALVQHAVNTFGRVDVMINNAGLMAISPIAELRVDEWDRMIDINIKGVMYGIAAALPLFEQQGAGHFINISSVAGIKVFSPGGSVYSGTKYAVRAISDGLRHEVGSSIRTTTIEPGAVDSELKHGSGHQASAQAVAEFYKQAIPAESVARAIAFAIEQPADVDINEIVLRPTSQDF</sequence>
<evidence type="ECO:0000256" key="2">
    <source>
        <dbReference type="ARBA" id="ARBA00023002"/>
    </source>
</evidence>
<dbReference type="SMART" id="SM00822">
    <property type="entry name" value="PKS_KR"/>
    <property type="match status" value="1"/>
</dbReference>
<organism evidence="4 5">
    <name type="scientific">Pseudomonas fakonensis</name>
    <dbReference type="NCBI Taxonomy" id="2842355"/>
    <lineage>
        <taxon>Bacteria</taxon>
        <taxon>Pseudomonadati</taxon>
        <taxon>Pseudomonadota</taxon>
        <taxon>Gammaproteobacteria</taxon>
        <taxon>Pseudomonadales</taxon>
        <taxon>Pseudomonadaceae</taxon>
        <taxon>Pseudomonas</taxon>
    </lineage>
</organism>
<dbReference type="PANTHER" id="PTHR43115:SF4">
    <property type="entry name" value="DEHYDROGENASE_REDUCTASE SDR FAMILY MEMBER 11"/>
    <property type="match status" value="1"/>
</dbReference>
<evidence type="ECO:0000313" key="5">
    <source>
        <dbReference type="Proteomes" id="UP001046350"/>
    </source>
</evidence>
<dbReference type="Pfam" id="PF00106">
    <property type="entry name" value="adh_short"/>
    <property type="match status" value="1"/>
</dbReference>
<dbReference type="InterPro" id="IPR057326">
    <property type="entry name" value="KR_dom"/>
</dbReference>
<dbReference type="RefSeq" id="WP_217842997.1">
    <property type="nucleotide sequence ID" value="NZ_CP077076.1"/>
</dbReference>
<gene>
    <name evidence="4" type="ORF">KSS94_10980</name>
</gene>
<accession>A0ABX8NB98</accession>
<dbReference type="PROSITE" id="PS00061">
    <property type="entry name" value="ADH_SHORT"/>
    <property type="match status" value="1"/>
</dbReference>
<proteinExistence type="inferred from homology"/>
<dbReference type="Proteomes" id="UP001046350">
    <property type="component" value="Chromosome"/>
</dbReference>
<name>A0ABX8NB98_9PSED</name>
<evidence type="ECO:0000256" key="1">
    <source>
        <dbReference type="ARBA" id="ARBA00006484"/>
    </source>
</evidence>
<protein>
    <submittedName>
        <fullName evidence="4">SDR family oxidoreductase</fullName>
    </submittedName>
</protein>
<keyword evidence="5" id="KW-1185">Reference proteome</keyword>
<evidence type="ECO:0000259" key="3">
    <source>
        <dbReference type="SMART" id="SM00822"/>
    </source>
</evidence>